<dbReference type="Pfam" id="PF07277">
    <property type="entry name" value="SapC"/>
    <property type="match status" value="1"/>
</dbReference>
<reference evidence="1 2" key="1">
    <citation type="submission" date="2022-01" db="EMBL/GenBank/DDBJ databases">
        <title>Whole genome-based taxonomy of the Shewanellaceae.</title>
        <authorList>
            <person name="Martin-Rodriguez A.J."/>
        </authorList>
    </citation>
    <scope>NUCLEOTIDE SEQUENCE [LARGE SCALE GENOMIC DNA]</scope>
    <source>
        <strain evidence="1 2">DSM 24955</strain>
    </source>
</reference>
<comment type="caution">
    <text evidence="1">The sequence shown here is derived from an EMBL/GenBank/DDBJ whole genome shotgun (WGS) entry which is preliminary data.</text>
</comment>
<dbReference type="InterPro" id="IPR010836">
    <property type="entry name" value="SapC"/>
</dbReference>
<protein>
    <submittedName>
        <fullName evidence="1">SapC family protein</fullName>
    </submittedName>
</protein>
<dbReference type="Proteomes" id="UP001202134">
    <property type="component" value="Unassembled WGS sequence"/>
</dbReference>
<accession>A0ABT0KSK0</accession>
<gene>
    <name evidence="1" type="ORF">L2737_16145</name>
</gene>
<keyword evidence="2" id="KW-1185">Reference proteome</keyword>
<dbReference type="EMBL" id="JAKIKU010000009">
    <property type="protein sequence ID" value="MCL1046842.1"/>
    <property type="molecule type" value="Genomic_DNA"/>
</dbReference>
<organism evidence="1 2">
    <name type="scientific">Shewanella electrodiphila</name>
    <dbReference type="NCBI Taxonomy" id="934143"/>
    <lineage>
        <taxon>Bacteria</taxon>
        <taxon>Pseudomonadati</taxon>
        <taxon>Pseudomonadota</taxon>
        <taxon>Gammaproteobacteria</taxon>
        <taxon>Alteromonadales</taxon>
        <taxon>Shewanellaceae</taxon>
        <taxon>Shewanella</taxon>
    </lineage>
</organism>
<sequence length="242" mass="27912">MAKHVLLNNIEHKDLKIITERSAKYGDDQWFSQTFVAEFKTVQAHYPIMFQKNADTGEFTPVTLFGFTNNENLFLNDGHWDASYIPISMQRMPFYIGMQQSTLSSNTEPQRVITLDIDSPRVNEETGIELFLPYGGNSEYLENIANMLELLHQGVDENKMFIEVLTRYELLEAVTIDVELNNASKHQLIGFYSINEDILGQLSAEKVLHLHKEGYLEAIYMIIASQAHIRKLVELRNKQQTH</sequence>
<name>A0ABT0KSK0_9GAMM</name>
<evidence type="ECO:0000313" key="2">
    <source>
        <dbReference type="Proteomes" id="UP001202134"/>
    </source>
</evidence>
<proteinExistence type="predicted"/>
<dbReference type="RefSeq" id="WP_248956389.1">
    <property type="nucleotide sequence ID" value="NZ_JAKIKU010000009.1"/>
</dbReference>
<evidence type="ECO:0000313" key="1">
    <source>
        <dbReference type="EMBL" id="MCL1046842.1"/>
    </source>
</evidence>